<dbReference type="PANTHER" id="PTHR43685:SF2">
    <property type="entry name" value="GLYCOSYLTRANSFERASE 2-LIKE DOMAIN-CONTAINING PROTEIN"/>
    <property type="match status" value="1"/>
</dbReference>
<evidence type="ECO:0000313" key="3">
    <source>
        <dbReference type="EMBL" id="KUN98523.1"/>
    </source>
</evidence>
<dbReference type="PANTHER" id="PTHR43685">
    <property type="entry name" value="GLYCOSYLTRANSFERASE"/>
    <property type="match status" value="1"/>
</dbReference>
<dbReference type="Proteomes" id="UP000053429">
    <property type="component" value="Unassembled WGS sequence"/>
</dbReference>
<dbReference type="Pfam" id="PF22181">
    <property type="entry name" value="TarS_linker"/>
    <property type="match status" value="1"/>
</dbReference>
<reference evidence="3 4" key="1">
    <citation type="submission" date="2015-10" db="EMBL/GenBank/DDBJ databases">
        <title>Draft genome sequence of Streptomyces caeruleatus NRRL B-24802, type strain for the species Streptomyces caeruleatus.</title>
        <authorList>
            <person name="Ruckert C."/>
            <person name="Winkler A."/>
            <person name="Kalinowski J."/>
            <person name="Kampfer P."/>
            <person name="Glaeser S."/>
        </authorList>
    </citation>
    <scope>NUCLEOTIDE SEQUENCE [LARGE SCALE GENOMIC DNA]</scope>
    <source>
        <strain evidence="3 4">NRRL B-24802</strain>
    </source>
</reference>
<dbReference type="InterPro" id="IPR001173">
    <property type="entry name" value="Glyco_trans_2-like"/>
</dbReference>
<dbReference type="InterPro" id="IPR029044">
    <property type="entry name" value="Nucleotide-diphossugar_trans"/>
</dbReference>
<organism evidence="3 4">
    <name type="scientific">Streptomyces caeruleatus</name>
    <dbReference type="NCBI Taxonomy" id="661399"/>
    <lineage>
        <taxon>Bacteria</taxon>
        <taxon>Bacillati</taxon>
        <taxon>Actinomycetota</taxon>
        <taxon>Actinomycetes</taxon>
        <taxon>Kitasatosporales</taxon>
        <taxon>Streptomycetaceae</taxon>
        <taxon>Streptomyces</taxon>
    </lineage>
</organism>
<dbReference type="EMBL" id="LMWY01000036">
    <property type="protein sequence ID" value="KUN98523.1"/>
    <property type="molecule type" value="Genomic_DNA"/>
</dbReference>
<name>A0A101TU56_9ACTN</name>
<dbReference type="RefSeq" id="WP_062722008.1">
    <property type="nucleotide sequence ID" value="NZ_KQ948932.1"/>
</dbReference>
<keyword evidence="4" id="KW-1185">Reference proteome</keyword>
<feature type="domain" description="TarS/TarP linker" evidence="2">
    <location>
        <begin position="215"/>
        <end position="304"/>
    </location>
</feature>
<gene>
    <name evidence="3" type="ORF">AQJ67_27710</name>
</gene>
<evidence type="ECO:0000259" key="1">
    <source>
        <dbReference type="Pfam" id="PF00535"/>
    </source>
</evidence>
<accession>A0A101TU56</accession>
<comment type="caution">
    <text evidence="3">The sequence shown here is derived from an EMBL/GenBank/DDBJ whole genome shotgun (WGS) entry which is preliminary data.</text>
</comment>
<dbReference type="InterPro" id="IPR050834">
    <property type="entry name" value="Glycosyltransf_2"/>
</dbReference>
<dbReference type="SUPFAM" id="SSF53448">
    <property type="entry name" value="Nucleotide-diphospho-sugar transferases"/>
    <property type="match status" value="1"/>
</dbReference>
<evidence type="ECO:0000313" key="4">
    <source>
        <dbReference type="Proteomes" id="UP000053429"/>
    </source>
</evidence>
<proteinExistence type="predicted"/>
<protein>
    <submittedName>
        <fullName evidence="3">Uncharacterized protein</fullName>
    </submittedName>
</protein>
<dbReference type="InterPro" id="IPR054028">
    <property type="entry name" value="TarS/TarP_linker"/>
</dbReference>
<dbReference type="AlphaFoldDB" id="A0A101TU56"/>
<dbReference type="CDD" id="cd00761">
    <property type="entry name" value="Glyco_tranf_GTA_type"/>
    <property type="match status" value="1"/>
</dbReference>
<feature type="domain" description="Glycosyltransferase 2-like" evidence="1">
    <location>
        <begin position="2"/>
        <end position="124"/>
    </location>
</feature>
<dbReference type="Gene3D" id="3.90.550.10">
    <property type="entry name" value="Spore Coat Polysaccharide Biosynthesis Protein SpsA, Chain A"/>
    <property type="match status" value="1"/>
</dbReference>
<dbReference type="STRING" id="661399.AQJ67_27710"/>
<evidence type="ECO:0000259" key="2">
    <source>
        <dbReference type="Pfam" id="PF22181"/>
    </source>
</evidence>
<dbReference type="Pfam" id="PF00535">
    <property type="entry name" value="Glycos_transf_2"/>
    <property type="match status" value="1"/>
</dbReference>
<sequence>MPYLTRCITSVTEQTIGQDQLEILVVDDGSTDGTPKELDRLAALYPELLRVFRQENSGGPSAPRNLGLDHARGRFVFFLDADDHLGPEALERMVAMAEENGTDVVLGKMVGEGGRGAPTSMFRRDQPRTDVFSSRVYWTLNPMKLFRRELLERHRLRFPTDLSIGEDQLFVGPAYLHAAGISVLASYDCLYWVRREDEGNITLRTGGTEPRLRFLPRVVDMLLENVPPGPGLDHLAHRHLTVEVRQFLDHLVHEPRGEQEKALARLAETIAPLCHEGMDKQLSAMARLRLHLVRHRMLDELLELVRFERELARSKSATPVLVDGGRALARYPFLRDAARAIPDDCYDVTAQLGVRHRVTRADLRGTVLHLAGHGYLHRVETRDVSTELVLRERDSKVEYRLPVTHTATPDAGSDEDEGSFTYDRAGFEATVDITTAADGGALGDGLWDISLAIGAQGITREVRIGSKRADDVSGKATTHVVDTAEGLSAVTLYTTQPHGNFTLDIGERKHTVPARLRLDDTVRWAPDAPTELEFTGRCTLAGFPAGALAVTLTDGQGGSVSHRPARRPEAGGAFVIRVPVSELPVGLWHGELRLGNWSVPLPALPKNMPPAKWRRLALPRYAKPAPDNGGRFALQVAKTDLVRAVTRRVKG</sequence>